<sequence>MPETPIKTPCIKICVVDPASSLCIGCGRSLQEIGGWISMSPARRSAIIAALPGRLRALRARGIDVVPD</sequence>
<evidence type="ECO:0008006" key="3">
    <source>
        <dbReference type="Google" id="ProtNLM"/>
    </source>
</evidence>
<dbReference type="RefSeq" id="WP_132031374.1">
    <property type="nucleotide sequence ID" value="NZ_SMAI01000006.1"/>
</dbReference>
<reference evidence="1 2" key="1">
    <citation type="submission" date="2019-03" db="EMBL/GenBank/DDBJ databases">
        <title>Genomic Encyclopedia of Type Strains, Phase IV (KMG-IV): sequencing the most valuable type-strain genomes for metagenomic binning, comparative biology and taxonomic classification.</title>
        <authorList>
            <person name="Goeker M."/>
        </authorList>
    </citation>
    <scope>NUCLEOTIDE SEQUENCE [LARGE SCALE GENOMIC DNA]</scope>
    <source>
        <strain evidence="1 2">DSM 9035</strain>
    </source>
</reference>
<dbReference type="Proteomes" id="UP000294664">
    <property type="component" value="Unassembled WGS sequence"/>
</dbReference>
<evidence type="ECO:0000313" key="1">
    <source>
        <dbReference type="EMBL" id="TCT04596.1"/>
    </source>
</evidence>
<protein>
    <recommendedName>
        <fullName evidence="3">Fe-S protein YdhL (DUF1289 family)</fullName>
    </recommendedName>
</protein>
<dbReference type="InterPro" id="IPR010710">
    <property type="entry name" value="DUF1289"/>
</dbReference>
<proteinExistence type="predicted"/>
<comment type="caution">
    <text evidence="1">The sequence shown here is derived from an EMBL/GenBank/DDBJ whole genome shotgun (WGS) entry which is preliminary data.</text>
</comment>
<dbReference type="AlphaFoldDB" id="A0A4R3LWS5"/>
<organism evidence="1 2">
    <name type="scientific">Aquabacter spiritensis</name>
    <dbReference type="NCBI Taxonomy" id="933073"/>
    <lineage>
        <taxon>Bacteria</taxon>
        <taxon>Pseudomonadati</taxon>
        <taxon>Pseudomonadota</taxon>
        <taxon>Alphaproteobacteria</taxon>
        <taxon>Hyphomicrobiales</taxon>
        <taxon>Xanthobacteraceae</taxon>
        <taxon>Aquabacter</taxon>
    </lineage>
</organism>
<dbReference type="OrthoDB" id="3569535at2"/>
<dbReference type="Pfam" id="PF06945">
    <property type="entry name" value="DUF1289"/>
    <property type="match status" value="1"/>
</dbReference>
<dbReference type="PANTHER" id="PTHR35175:SF2">
    <property type="entry name" value="DUF1289 DOMAIN-CONTAINING PROTEIN"/>
    <property type="match status" value="1"/>
</dbReference>
<accession>A0A4R3LWS5</accession>
<keyword evidence="2" id="KW-1185">Reference proteome</keyword>
<dbReference type="EMBL" id="SMAI01000006">
    <property type="protein sequence ID" value="TCT04596.1"/>
    <property type="molecule type" value="Genomic_DNA"/>
</dbReference>
<name>A0A4R3LWS5_9HYPH</name>
<gene>
    <name evidence="1" type="ORF">EDC64_10625</name>
</gene>
<evidence type="ECO:0000313" key="2">
    <source>
        <dbReference type="Proteomes" id="UP000294664"/>
    </source>
</evidence>
<dbReference type="PANTHER" id="PTHR35175">
    <property type="entry name" value="DUF1289 DOMAIN-CONTAINING PROTEIN"/>
    <property type="match status" value="1"/>
</dbReference>